<dbReference type="Gene3D" id="3.20.20.70">
    <property type="entry name" value="Aldolase class I"/>
    <property type="match status" value="1"/>
</dbReference>
<comment type="caution">
    <text evidence="2">The sequence shown here is derived from an EMBL/GenBank/DDBJ whole genome shotgun (WGS) entry which is preliminary data.</text>
</comment>
<gene>
    <name evidence="2" type="ORF">JCM19239_330</name>
</gene>
<evidence type="ECO:0000313" key="3">
    <source>
        <dbReference type="Proteomes" id="UP000029223"/>
    </source>
</evidence>
<reference evidence="3" key="2">
    <citation type="submission" date="2014-09" db="EMBL/GenBank/DDBJ databases">
        <authorList>
            <consortium name="NBRP consortium"/>
            <person name="Sawabe T."/>
            <person name="Meirelles P."/>
            <person name="Nakanishi M."/>
            <person name="Sayaka M."/>
            <person name="Hattori M."/>
            <person name="Ohkuma M."/>
        </authorList>
    </citation>
    <scope>NUCLEOTIDE SEQUENCE [LARGE SCALE GENOMIC DNA]</scope>
    <source>
        <strain evidence="3">JCM 19239</strain>
    </source>
</reference>
<dbReference type="InterPro" id="IPR035587">
    <property type="entry name" value="DUS-like_FMN-bd"/>
</dbReference>
<name>A0ABQ0JCD0_9VIBR</name>
<dbReference type="EMBL" id="BBMS01000018">
    <property type="protein sequence ID" value="GAL26423.1"/>
    <property type="molecule type" value="Genomic_DNA"/>
</dbReference>
<feature type="domain" description="DUS-like FMN-binding" evidence="1">
    <location>
        <begin position="2"/>
        <end position="42"/>
    </location>
</feature>
<accession>A0ABQ0JCD0</accession>
<sequence length="52" mass="5675">MNKKLAGSALLKYPDIIEDILRTVVDAVDVPVTLKPVQVGIQTIKTVSKLQN</sequence>
<evidence type="ECO:0000259" key="1">
    <source>
        <dbReference type="Pfam" id="PF01207"/>
    </source>
</evidence>
<protein>
    <submittedName>
        <fullName evidence="2">tRNA dihydrouridine synthase B</fullName>
    </submittedName>
</protein>
<evidence type="ECO:0000313" key="2">
    <source>
        <dbReference type="EMBL" id="GAL26423.1"/>
    </source>
</evidence>
<dbReference type="Proteomes" id="UP000029223">
    <property type="component" value="Unassembled WGS sequence"/>
</dbReference>
<proteinExistence type="predicted"/>
<reference evidence="3" key="1">
    <citation type="submission" date="2014-09" db="EMBL/GenBank/DDBJ databases">
        <title>Vibrio variabilis JCM 19239. (C206) whole genome shotgun sequence.</title>
        <authorList>
            <person name="Sawabe T."/>
            <person name="Meirelles P."/>
            <person name="Nakanishi M."/>
            <person name="Sayaka M."/>
            <person name="Hattori M."/>
            <person name="Ohkuma M."/>
        </authorList>
    </citation>
    <scope>NUCLEOTIDE SEQUENCE [LARGE SCALE GENOMIC DNA]</scope>
    <source>
        <strain evidence="3">JCM 19239</strain>
    </source>
</reference>
<dbReference type="SUPFAM" id="SSF51395">
    <property type="entry name" value="FMN-linked oxidoreductases"/>
    <property type="match status" value="1"/>
</dbReference>
<dbReference type="Pfam" id="PF01207">
    <property type="entry name" value="Dus"/>
    <property type="match status" value="1"/>
</dbReference>
<keyword evidence="3" id="KW-1185">Reference proteome</keyword>
<organism evidence="2 3">
    <name type="scientific">Vibrio variabilis</name>
    <dbReference type="NCBI Taxonomy" id="990271"/>
    <lineage>
        <taxon>Bacteria</taxon>
        <taxon>Pseudomonadati</taxon>
        <taxon>Pseudomonadota</taxon>
        <taxon>Gammaproteobacteria</taxon>
        <taxon>Vibrionales</taxon>
        <taxon>Vibrionaceae</taxon>
        <taxon>Vibrio</taxon>
    </lineage>
</organism>
<dbReference type="InterPro" id="IPR013785">
    <property type="entry name" value="Aldolase_TIM"/>
</dbReference>